<dbReference type="STRING" id="217031.ABB05_14045"/>
<sequence>MVIILSEEKNDMLDQLIKEAIHEGMEQTPTPMYTSEEAWGKMDGARKKHPARYPRSLKKVWMYAASILVILASATLFSTTQGFASPTLTQFFQKVQGKMVHLFVKVGEDTGFSDPPQGSGMNSEAGPVVVESEVVSLQMDLQEAQRETTFPILVPTYIPKAYHFENVTVMKGEQELSREIYLHYEGDDGGFLIDQQVAGEAFGMGMVSDMEDTQVENIIVNGQQAKLLTFQDNFVELFWVKEDQMYYSISGNLPKQEIIKIAESMN</sequence>
<feature type="transmembrane region" description="Helical" evidence="1">
    <location>
        <begin position="60"/>
        <end position="78"/>
    </location>
</feature>
<name>A0A177ZP46_9BACI</name>
<evidence type="ECO:0000259" key="2">
    <source>
        <dbReference type="Pfam" id="PF14285"/>
    </source>
</evidence>
<keyword evidence="1" id="KW-0812">Transmembrane</keyword>
<evidence type="ECO:0000313" key="3">
    <source>
        <dbReference type="EMBL" id="OAK69090.1"/>
    </source>
</evidence>
<dbReference type="PANTHER" id="PTHR37507:SF2">
    <property type="entry name" value="SPORULATION PROTEIN YDCC"/>
    <property type="match status" value="1"/>
</dbReference>
<keyword evidence="1" id="KW-1133">Transmembrane helix</keyword>
<dbReference type="AlphaFoldDB" id="A0A177ZP46"/>
<dbReference type="PANTHER" id="PTHR37507">
    <property type="entry name" value="SPORULATION PROTEIN YDCC"/>
    <property type="match status" value="1"/>
</dbReference>
<feature type="domain" description="DUF4367" evidence="2">
    <location>
        <begin position="153"/>
        <end position="265"/>
    </location>
</feature>
<evidence type="ECO:0000313" key="4">
    <source>
        <dbReference type="Proteomes" id="UP000077881"/>
    </source>
</evidence>
<reference evidence="3 4" key="1">
    <citation type="submission" date="2015-05" db="EMBL/GenBank/DDBJ databases">
        <title>Comparison of genome.</title>
        <authorList>
            <person name="Zheng Z."/>
            <person name="Sun M."/>
        </authorList>
    </citation>
    <scope>NUCLEOTIDE SEQUENCE [LARGE SCALE GENOMIC DNA]</scope>
    <source>
        <strain evidence="3 4">G25-74</strain>
    </source>
</reference>
<organism evidence="3 4">
    <name type="scientific">Lederbergia galactosidilytica</name>
    <dbReference type="NCBI Taxonomy" id="217031"/>
    <lineage>
        <taxon>Bacteria</taxon>
        <taxon>Bacillati</taxon>
        <taxon>Bacillota</taxon>
        <taxon>Bacilli</taxon>
        <taxon>Bacillales</taxon>
        <taxon>Bacillaceae</taxon>
        <taxon>Lederbergia</taxon>
    </lineage>
</organism>
<dbReference type="PATRIC" id="fig|217031.6.peg.3023"/>
<dbReference type="EMBL" id="LDJR01000054">
    <property type="protein sequence ID" value="OAK69090.1"/>
    <property type="molecule type" value="Genomic_DNA"/>
</dbReference>
<evidence type="ECO:0000256" key="1">
    <source>
        <dbReference type="SAM" id="Phobius"/>
    </source>
</evidence>
<dbReference type="InterPro" id="IPR025377">
    <property type="entry name" value="DUF4367"/>
</dbReference>
<dbReference type="InterPro" id="IPR052944">
    <property type="entry name" value="Sporulation_related"/>
</dbReference>
<proteinExistence type="predicted"/>
<keyword evidence="4" id="KW-1185">Reference proteome</keyword>
<keyword evidence="1" id="KW-0472">Membrane</keyword>
<accession>A0A177ZP46</accession>
<protein>
    <recommendedName>
        <fullName evidence="2">DUF4367 domain-containing protein</fullName>
    </recommendedName>
</protein>
<dbReference type="Pfam" id="PF14285">
    <property type="entry name" value="DUF4367"/>
    <property type="match status" value="1"/>
</dbReference>
<gene>
    <name evidence="3" type="ORF">ABB05_14045</name>
</gene>
<comment type="caution">
    <text evidence="3">The sequence shown here is derived from an EMBL/GenBank/DDBJ whole genome shotgun (WGS) entry which is preliminary data.</text>
</comment>
<dbReference type="Proteomes" id="UP000077881">
    <property type="component" value="Unassembled WGS sequence"/>
</dbReference>